<evidence type="ECO:0000256" key="5">
    <source>
        <dbReference type="ARBA" id="ARBA00022764"/>
    </source>
</evidence>
<dbReference type="SUPFAM" id="SSF46626">
    <property type="entry name" value="Cytochrome c"/>
    <property type="match status" value="2"/>
</dbReference>
<evidence type="ECO:0000256" key="9">
    <source>
        <dbReference type="SAM" id="SignalP"/>
    </source>
</evidence>
<dbReference type="PIRSF" id="PIRSF000005">
    <property type="entry name" value="Cytochrome_c4"/>
    <property type="match status" value="1"/>
</dbReference>
<gene>
    <name evidence="11" type="ORF">RYS15_07850</name>
</gene>
<evidence type="ECO:0000256" key="4">
    <source>
        <dbReference type="ARBA" id="ARBA00022723"/>
    </source>
</evidence>
<comment type="caution">
    <text evidence="11">The sequence shown here is derived from an EMBL/GenBank/DDBJ whole genome shotgun (WGS) entry which is preliminary data.</text>
</comment>
<keyword evidence="12" id="KW-1185">Reference proteome</keyword>
<evidence type="ECO:0000256" key="3">
    <source>
        <dbReference type="ARBA" id="ARBA00022617"/>
    </source>
</evidence>
<feature type="domain" description="Cytochrome c" evidence="10">
    <location>
        <begin position="112"/>
        <end position="204"/>
    </location>
</feature>
<dbReference type="PANTHER" id="PTHR33751">
    <property type="entry name" value="CBB3-TYPE CYTOCHROME C OXIDASE SUBUNIT FIXP"/>
    <property type="match status" value="1"/>
</dbReference>
<feature type="signal peptide" evidence="9">
    <location>
        <begin position="1"/>
        <end position="18"/>
    </location>
</feature>
<sequence length="204" mass="21230">MKKLIAGVVLGVSLSAVAYGAGDPEAGKELVSGMACQSCHGQGGAQPMMGNYPKLAGMGEVYLTRQLKHIQDGTRNIPEMAGQLNGLSDQNLQDLAAYFDQQPVGLNQADPALVERGAAIYRGGNMASGVPACAGCHNPQGKGNEPAGYPRLSGQNAEYVAKQLRAFRDGERAATANAQIMADVASRLTDAEIEAVANYVSGLH</sequence>
<dbReference type="InterPro" id="IPR009056">
    <property type="entry name" value="Cyt_c-like_dom"/>
</dbReference>
<evidence type="ECO:0000256" key="8">
    <source>
        <dbReference type="PROSITE-ProRule" id="PRU00433"/>
    </source>
</evidence>
<evidence type="ECO:0000256" key="6">
    <source>
        <dbReference type="ARBA" id="ARBA00022982"/>
    </source>
</evidence>
<dbReference type="RefSeq" id="WP_316973334.1">
    <property type="nucleotide sequence ID" value="NZ_JAWIIJ010000004.1"/>
</dbReference>
<dbReference type="EMBL" id="JAWIIJ010000004">
    <property type="protein sequence ID" value="MDV2078594.1"/>
    <property type="molecule type" value="Genomic_DNA"/>
</dbReference>
<feature type="domain" description="Cytochrome c" evidence="10">
    <location>
        <begin position="22"/>
        <end position="103"/>
    </location>
</feature>
<keyword evidence="5" id="KW-0574">Periplasm</keyword>
<keyword evidence="9" id="KW-0732">Signal</keyword>
<evidence type="ECO:0000259" key="10">
    <source>
        <dbReference type="PROSITE" id="PS51007"/>
    </source>
</evidence>
<feature type="chain" id="PRO_5046196583" evidence="9">
    <location>
        <begin position="19"/>
        <end position="204"/>
    </location>
</feature>
<name>A0ABU3VWF8_9GAMM</name>
<evidence type="ECO:0000313" key="12">
    <source>
        <dbReference type="Proteomes" id="UP001269819"/>
    </source>
</evidence>
<accession>A0ABU3VWF8</accession>
<keyword evidence="3 8" id="KW-0349">Heme</keyword>
<keyword evidence="6" id="KW-0249">Electron transport</keyword>
<evidence type="ECO:0000256" key="2">
    <source>
        <dbReference type="ARBA" id="ARBA00022448"/>
    </source>
</evidence>
<dbReference type="Proteomes" id="UP001269819">
    <property type="component" value="Unassembled WGS sequence"/>
</dbReference>
<protein>
    <submittedName>
        <fullName evidence="11">C-type cytochrome</fullName>
    </submittedName>
</protein>
<dbReference type="Gene3D" id="1.10.760.10">
    <property type="entry name" value="Cytochrome c-like domain"/>
    <property type="match status" value="2"/>
</dbReference>
<dbReference type="PROSITE" id="PS51007">
    <property type="entry name" value="CYTC"/>
    <property type="match status" value="2"/>
</dbReference>
<keyword evidence="2" id="KW-0813">Transport</keyword>
<dbReference type="Pfam" id="PF00034">
    <property type="entry name" value="Cytochrom_C"/>
    <property type="match status" value="1"/>
</dbReference>
<proteinExistence type="predicted"/>
<organism evidence="11 12">
    <name type="scientific">Marinobacter xestospongiae</name>
    <dbReference type="NCBI Taxonomy" id="994319"/>
    <lineage>
        <taxon>Bacteria</taxon>
        <taxon>Pseudomonadati</taxon>
        <taxon>Pseudomonadota</taxon>
        <taxon>Gammaproteobacteria</taxon>
        <taxon>Pseudomonadales</taxon>
        <taxon>Marinobacteraceae</taxon>
        <taxon>Marinobacter</taxon>
    </lineage>
</organism>
<keyword evidence="4 8" id="KW-0479">Metal-binding</keyword>
<dbReference type="PANTHER" id="PTHR33751:SF9">
    <property type="entry name" value="CYTOCHROME C4"/>
    <property type="match status" value="1"/>
</dbReference>
<evidence type="ECO:0000256" key="1">
    <source>
        <dbReference type="ARBA" id="ARBA00004418"/>
    </source>
</evidence>
<dbReference type="InterPro" id="IPR036909">
    <property type="entry name" value="Cyt_c-like_dom_sf"/>
</dbReference>
<dbReference type="InterPro" id="IPR024167">
    <property type="entry name" value="Cytochrome_c4-like"/>
</dbReference>
<dbReference type="Pfam" id="PF13442">
    <property type="entry name" value="Cytochrome_CBB3"/>
    <property type="match status" value="1"/>
</dbReference>
<keyword evidence="7 8" id="KW-0408">Iron</keyword>
<reference evidence="11 12" key="1">
    <citation type="submission" date="2023-10" db="EMBL/GenBank/DDBJ databases">
        <title>Characteristics and mechanism of a salt-tolerant marine origin heterotrophic nitrifying- aerobic denitrifying bacteria Marinobacter xestospongiae HN1.</title>
        <authorList>
            <person name="Qi R."/>
        </authorList>
    </citation>
    <scope>NUCLEOTIDE SEQUENCE [LARGE SCALE GENOMIC DNA]</scope>
    <source>
        <strain evidence="11 12">HN1</strain>
    </source>
</reference>
<comment type="subcellular location">
    <subcellularLocation>
        <location evidence="1">Periplasm</location>
    </subcellularLocation>
</comment>
<evidence type="ECO:0000256" key="7">
    <source>
        <dbReference type="ARBA" id="ARBA00023004"/>
    </source>
</evidence>
<dbReference type="InterPro" id="IPR050597">
    <property type="entry name" value="Cytochrome_c_Oxidase_Subunit"/>
</dbReference>
<evidence type="ECO:0000313" key="11">
    <source>
        <dbReference type="EMBL" id="MDV2078594.1"/>
    </source>
</evidence>